<sequence length="195" mass="20859">MPSPSALAPPLLLLAMPQVADPYFRKSVVLLLAHEEEGSFGFIVNRRTELKVAEILTDLKLAWGGDEGDLAQFGGPVQPQVGTVLYSGAGDELPPLEAATEIFPGVHLTQHLGELATLAGRPPHRFRLFLGYAGWGEGQLVTEILRNDWLIAPVDPDLIFGGTTEAVWEAAVTSVGVDPTTLPTWTASEPESPAN</sequence>
<protein>
    <recommendedName>
        <fullName evidence="2">UPF0301 protein</fullName>
    </recommendedName>
</protein>
<dbReference type="Pfam" id="PF02622">
    <property type="entry name" value="DUF179"/>
    <property type="match status" value="1"/>
</dbReference>
<dbReference type="PANTHER" id="PTHR30327">
    <property type="entry name" value="UNCHARACTERIZED PROTEIN YQGE"/>
    <property type="match status" value="1"/>
</dbReference>
<evidence type="ECO:0000256" key="2">
    <source>
        <dbReference type="HAMAP-Rule" id="MF_00758"/>
    </source>
</evidence>
<evidence type="ECO:0000256" key="1">
    <source>
        <dbReference type="ARBA" id="ARBA00009600"/>
    </source>
</evidence>
<dbReference type="SUPFAM" id="SSF143456">
    <property type="entry name" value="VC0467-like"/>
    <property type="match status" value="1"/>
</dbReference>
<accession>L7VRF2</accession>
<dbReference type="AlphaFoldDB" id="L7VRF2"/>
<dbReference type="PANTHER" id="PTHR30327:SF1">
    <property type="entry name" value="UPF0301 PROTEIN YQGE"/>
    <property type="match status" value="1"/>
</dbReference>
<organism evidence="3">
    <name type="scientific">uncultured bacterium A1Q1_fos_517</name>
    <dbReference type="NCBI Taxonomy" id="1256582"/>
    <lineage>
        <taxon>Bacteria</taxon>
        <taxon>environmental samples</taxon>
    </lineage>
</organism>
<dbReference type="EMBL" id="JX649876">
    <property type="protein sequence ID" value="AGC71567.1"/>
    <property type="molecule type" value="Genomic_DNA"/>
</dbReference>
<dbReference type="HAMAP" id="MF_00758">
    <property type="entry name" value="UPF0301"/>
    <property type="match status" value="1"/>
</dbReference>
<evidence type="ECO:0000313" key="3">
    <source>
        <dbReference type="EMBL" id="AGC71567.1"/>
    </source>
</evidence>
<dbReference type="InterPro" id="IPR003774">
    <property type="entry name" value="AlgH-like"/>
</dbReference>
<name>L7VRF2_9BACT</name>
<comment type="similarity">
    <text evidence="1 2">Belongs to the UPF0301 (AlgH) family.</text>
</comment>
<proteinExistence type="inferred from homology"/>
<dbReference type="GO" id="GO:0005829">
    <property type="term" value="C:cytosol"/>
    <property type="evidence" value="ECO:0007669"/>
    <property type="project" value="TreeGrafter"/>
</dbReference>
<dbReference type="Gene3D" id="3.40.1740.10">
    <property type="entry name" value="VC0467-like"/>
    <property type="match status" value="1"/>
</dbReference>
<reference evidence="3" key="1">
    <citation type="submission" date="2012-09" db="EMBL/GenBank/DDBJ databases">
        <title>Metagenomic Characterization of a Microbial Community in Wastewater Detects High Levels of Antibiotic Resistance.</title>
        <authorList>
            <person name="Abrams M."/>
            <person name="Caldwell A."/>
            <person name="Vandaei E."/>
            <person name="Lee W."/>
            <person name="Perrott J."/>
            <person name="Khan S.Y."/>
            <person name="Ta J."/>
            <person name="Romero D."/>
            <person name="Nguyen V."/>
            <person name="Pourmand N."/>
            <person name="Ouverney C.C."/>
        </authorList>
    </citation>
    <scope>NUCLEOTIDE SEQUENCE</scope>
</reference>